<feature type="signal peptide" evidence="1">
    <location>
        <begin position="1"/>
        <end position="20"/>
    </location>
</feature>
<feature type="chain" id="PRO_5046398191" description="AttH domain-containing protein" evidence="1">
    <location>
        <begin position="21"/>
        <end position="380"/>
    </location>
</feature>
<dbReference type="EMBL" id="JBHPBY010000579">
    <property type="protein sequence ID" value="MFC1853707.1"/>
    <property type="molecule type" value="Genomic_DNA"/>
</dbReference>
<accession>A0ABV6Z5I6</accession>
<dbReference type="Gene3D" id="2.40.370.10">
    <property type="entry name" value="AttH-like domain"/>
    <property type="match status" value="1"/>
</dbReference>
<reference evidence="2 3" key="1">
    <citation type="submission" date="2024-09" db="EMBL/GenBank/DDBJ databases">
        <title>Laminarin stimulates single cell rates of sulfate reduction while oxygen inhibits transcriptomic activity in coastal marine sediment.</title>
        <authorList>
            <person name="Lindsay M."/>
            <person name="Orcutt B."/>
            <person name="Emerson D."/>
            <person name="Stepanauskas R."/>
            <person name="D'Angelo T."/>
        </authorList>
    </citation>
    <scope>NUCLEOTIDE SEQUENCE [LARGE SCALE GENOMIC DNA]</scope>
    <source>
        <strain evidence="2">SAG AM-311-K15</strain>
    </source>
</reference>
<evidence type="ECO:0000313" key="2">
    <source>
        <dbReference type="EMBL" id="MFC1853707.1"/>
    </source>
</evidence>
<evidence type="ECO:0000313" key="3">
    <source>
        <dbReference type="Proteomes" id="UP001594351"/>
    </source>
</evidence>
<dbReference type="InterPro" id="IPR023374">
    <property type="entry name" value="AttH-like_dom_sf"/>
</dbReference>
<gene>
    <name evidence="2" type="ORF">ACFL27_26285</name>
</gene>
<sequence length="380" mass="43323">MVKKSGLIILILSASLFLPACFKQQPIVTPWDLLHSKPHEQLKLRVAPADFGRRLQYPVQQGFEMWYTDVLCSNGMTLLIYFKIGRLYRGSSSKAEVAIQLYQPGKPYLIKKVTTDDFEASPDSCDVRVGKSRLFGTYPHYNLRLQIEDIQLNLALKGVIRGYKLSDNKVYFGENPKQFFNEWIVTLPRAYAQGTLMLHQQTIPISGDVYLDHWLGNAPLNVLYAQCHWGKIYAERYTLIFLSAYAARSYQHQPLGFLMLFDQDNLIAATDRISLETITRQYSAVTNETYPTRFTITIDSPEVKGRVHCSPRHILAEINHVKKSLGAASPYLFPLARLFFGAPYSYGILSQARAKLQVKGESISFTGQMFHEIDNKKAHL</sequence>
<keyword evidence="3" id="KW-1185">Reference proteome</keyword>
<proteinExistence type="predicted"/>
<dbReference type="Proteomes" id="UP001594351">
    <property type="component" value="Unassembled WGS sequence"/>
</dbReference>
<evidence type="ECO:0000256" key="1">
    <source>
        <dbReference type="SAM" id="SignalP"/>
    </source>
</evidence>
<comment type="caution">
    <text evidence="2">The sequence shown here is derived from an EMBL/GenBank/DDBJ whole genome shotgun (WGS) entry which is preliminary data.</text>
</comment>
<protein>
    <recommendedName>
        <fullName evidence="4">AttH domain-containing protein</fullName>
    </recommendedName>
</protein>
<keyword evidence="1" id="KW-0732">Signal</keyword>
<name>A0ABV6Z5I6_UNCC1</name>
<evidence type="ECO:0008006" key="4">
    <source>
        <dbReference type="Google" id="ProtNLM"/>
    </source>
</evidence>
<organism evidence="2 3">
    <name type="scientific">candidate division CSSED10-310 bacterium</name>
    <dbReference type="NCBI Taxonomy" id="2855610"/>
    <lineage>
        <taxon>Bacteria</taxon>
        <taxon>Bacteria division CSSED10-310</taxon>
    </lineage>
</organism>
<dbReference type="SUPFAM" id="SSF159245">
    <property type="entry name" value="AttH-like"/>
    <property type="match status" value="1"/>
</dbReference>